<keyword evidence="3 10" id="KW-0812">Transmembrane</keyword>
<comment type="subcellular location">
    <subcellularLocation>
        <location evidence="1 10">Cell membrane</location>
        <topology evidence="1 10">Multi-pass membrane protein</topology>
    </subcellularLocation>
</comment>
<evidence type="ECO:0000313" key="12">
    <source>
        <dbReference type="Proteomes" id="UP000278746"/>
    </source>
</evidence>
<feature type="binding site" evidence="10">
    <location>
        <position position="75"/>
    </location>
    <ligand>
        <name>Na(+)</name>
        <dbReference type="ChEBI" id="CHEBI:29101"/>
        <note>structural</note>
    </ligand>
</feature>
<comment type="similarity">
    <text evidence="7 10">Belongs to the fluoride channel Fluc/FEX (TC 1.A.43) family.</text>
</comment>
<evidence type="ECO:0000256" key="2">
    <source>
        <dbReference type="ARBA" id="ARBA00022475"/>
    </source>
</evidence>
<dbReference type="PANTHER" id="PTHR28259:SF1">
    <property type="entry name" value="FLUORIDE EXPORT PROTEIN 1-RELATED"/>
    <property type="match status" value="1"/>
</dbReference>
<keyword evidence="10" id="KW-0915">Sodium</keyword>
<evidence type="ECO:0000256" key="7">
    <source>
        <dbReference type="ARBA" id="ARBA00035120"/>
    </source>
</evidence>
<evidence type="ECO:0000256" key="1">
    <source>
        <dbReference type="ARBA" id="ARBA00004651"/>
    </source>
</evidence>
<dbReference type="HAMAP" id="MF_00454">
    <property type="entry name" value="FluC"/>
    <property type="match status" value="1"/>
</dbReference>
<keyword evidence="10" id="KW-0406">Ion transport</keyword>
<dbReference type="RefSeq" id="WP_122896061.1">
    <property type="nucleotide sequence ID" value="NZ_RHIB01000001.1"/>
</dbReference>
<keyword evidence="10" id="KW-0813">Transport</keyword>
<proteinExistence type="inferred from homology"/>
<accession>A0A3M7TSF7</accession>
<dbReference type="OrthoDB" id="9815830at2"/>
<dbReference type="AlphaFoldDB" id="A0A3M7TSF7"/>
<evidence type="ECO:0000256" key="8">
    <source>
        <dbReference type="ARBA" id="ARBA00035585"/>
    </source>
</evidence>
<evidence type="ECO:0000256" key="6">
    <source>
        <dbReference type="ARBA" id="ARBA00023303"/>
    </source>
</evidence>
<comment type="function">
    <text evidence="9 10">Fluoride-specific ion channel. Important for reducing fluoride concentration in the cell, thus reducing its toxicity.</text>
</comment>
<organism evidence="11 12">
    <name type="scientific">Alteribacter keqinensis</name>
    <dbReference type="NCBI Taxonomy" id="2483800"/>
    <lineage>
        <taxon>Bacteria</taxon>
        <taxon>Bacillati</taxon>
        <taxon>Bacillota</taxon>
        <taxon>Bacilli</taxon>
        <taxon>Bacillales</taxon>
        <taxon>Bacillaceae</taxon>
        <taxon>Alteribacter</taxon>
    </lineage>
</organism>
<evidence type="ECO:0000256" key="3">
    <source>
        <dbReference type="ARBA" id="ARBA00022692"/>
    </source>
</evidence>
<keyword evidence="4 10" id="KW-1133">Transmembrane helix</keyword>
<name>A0A3M7TSF7_9BACI</name>
<comment type="activity regulation">
    <text evidence="10">Na(+) is not transported, but it plays an essential structural role and its presence is essential for fluoride channel function.</text>
</comment>
<evidence type="ECO:0000256" key="9">
    <source>
        <dbReference type="ARBA" id="ARBA00049940"/>
    </source>
</evidence>
<dbReference type="GO" id="GO:0140114">
    <property type="term" value="P:cellular detoxification of fluoride"/>
    <property type="evidence" value="ECO:0007669"/>
    <property type="project" value="UniProtKB-UniRule"/>
</dbReference>
<evidence type="ECO:0000313" key="11">
    <source>
        <dbReference type="EMBL" id="RNA68536.1"/>
    </source>
</evidence>
<gene>
    <name evidence="10" type="primary">fluC</name>
    <name evidence="10" type="synonym">crcB</name>
    <name evidence="11" type="ORF">EBO34_00755</name>
</gene>
<keyword evidence="5 10" id="KW-0472">Membrane</keyword>
<evidence type="ECO:0000256" key="4">
    <source>
        <dbReference type="ARBA" id="ARBA00022989"/>
    </source>
</evidence>
<reference evidence="11 12" key="1">
    <citation type="submission" date="2018-10" db="EMBL/GenBank/DDBJ databases">
        <title>Bacillus Keqinensis sp. nov., a moderately halophilic bacterium isolated from a saline-alkaline lake.</title>
        <authorList>
            <person name="Wang H."/>
        </authorList>
    </citation>
    <scope>NUCLEOTIDE SEQUENCE [LARGE SCALE GENOMIC DNA]</scope>
    <source>
        <strain evidence="11 12">KQ-3</strain>
    </source>
</reference>
<sequence length="134" mass="14702">MKINWFLIIAIFIGGALGTTVRYYINVQTLFTLYPLGTLIENILGSFLLGVLTRYILHRKPHEIWKAGLGVGFCGSLTTMSTLAADAFMLAGENTLLTAGLYVLLSLFAGLLVAFLGFVITDRFAKRKGEKSHV</sequence>
<evidence type="ECO:0000256" key="5">
    <source>
        <dbReference type="ARBA" id="ARBA00023136"/>
    </source>
</evidence>
<dbReference type="GO" id="GO:0005886">
    <property type="term" value="C:plasma membrane"/>
    <property type="evidence" value="ECO:0007669"/>
    <property type="project" value="UniProtKB-SubCell"/>
</dbReference>
<dbReference type="PANTHER" id="PTHR28259">
    <property type="entry name" value="FLUORIDE EXPORT PROTEIN 1-RELATED"/>
    <property type="match status" value="1"/>
</dbReference>
<dbReference type="InterPro" id="IPR003691">
    <property type="entry name" value="FluC"/>
</dbReference>
<dbReference type="GO" id="GO:0062054">
    <property type="term" value="F:fluoride channel activity"/>
    <property type="evidence" value="ECO:0007669"/>
    <property type="project" value="UniProtKB-UniRule"/>
</dbReference>
<keyword evidence="6 10" id="KW-0407">Ion channel</keyword>
<feature type="binding site" evidence="10">
    <location>
        <position position="78"/>
    </location>
    <ligand>
        <name>Na(+)</name>
        <dbReference type="ChEBI" id="CHEBI:29101"/>
        <note>structural</note>
    </ligand>
</feature>
<keyword evidence="2 10" id="KW-1003">Cell membrane</keyword>
<dbReference type="Pfam" id="PF02537">
    <property type="entry name" value="CRCB"/>
    <property type="match status" value="1"/>
</dbReference>
<dbReference type="GO" id="GO:0046872">
    <property type="term" value="F:metal ion binding"/>
    <property type="evidence" value="ECO:0007669"/>
    <property type="project" value="UniProtKB-KW"/>
</dbReference>
<protein>
    <recommendedName>
        <fullName evidence="10">Fluoride-specific ion channel FluC</fullName>
    </recommendedName>
</protein>
<dbReference type="EMBL" id="RHIB01000001">
    <property type="protein sequence ID" value="RNA68536.1"/>
    <property type="molecule type" value="Genomic_DNA"/>
</dbReference>
<dbReference type="Proteomes" id="UP000278746">
    <property type="component" value="Unassembled WGS sequence"/>
</dbReference>
<comment type="caution">
    <text evidence="11">The sequence shown here is derived from an EMBL/GenBank/DDBJ whole genome shotgun (WGS) entry which is preliminary data.</text>
</comment>
<keyword evidence="12" id="KW-1185">Reference proteome</keyword>
<keyword evidence="10" id="KW-0479">Metal-binding</keyword>
<evidence type="ECO:0000256" key="10">
    <source>
        <dbReference type="HAMAP-Rule" id="MF_00454"/>
    </source>
</evidence>
<comment type="catalytic activity">
    <reaction evidence="8">
        <text>fluoride(in) = fluoride(out)</text>
        <dbReference type="Rhea" id="RHEA:76159"/>
        <dbReference type="ChEBI" id="CHEBI:17051"/>
    </reaction>
    <physiologicalReaction direction="left-to-right" evidence="8">
        <dbReference type="Rhea" id="RHEA:76160"/>
    </physiologicalReaction>
</comment>